<protein>
    <submittedName>
        <fullName evidence="6">PIN domain-containing protein</fullName>
    </submittedName>
</protein>
<dbReference type="OrthoDB" id="211933at2"/>
<evidence type="ECO:0000256" key="4">
    <source>
        <dbReference type="ARBA" id="ARBA00022842"/>
    </source>
</evidence>
<gene>
    <name evidence="6" type="ORF">FQP90_12840</name>
</gene>
<feature type="domain" description="PIN" evidence="5">
    <location>
        <begin position="8"/>
        <end position="114"/>
    </location>
</feature>
<keyword evidence="3" id="KW-0378">Hydrolase</keyword>
<dbReference type="SUPFAM" id="SSF88723">
    <property type="entry name" value="PIN domain-like"/>
    <property type="match status" value="1"/>
</dbReference>
<dbReference type="RefSeq" id="WP_144651012.1">
    <property type="nucleotide sequence ID" value="NZ_VNFK01000009.1"/>
</dbReference>
<name>A0A558GYI7_PAENT</name>
<dbReference type="GO" id="GO:0004518">
    <property type="term" value="F:nuclease activity"/>
    <property type="evidence" value="ECO:0007669"/>
    <property type="project" value="UniProtKB-KW"/>
</dbReference>
<evidence type="ECO:0000313" key="6">
    <source>
        <dbReference type="EMBL" id="TVU61951.1"/>
    </source>
</evidence>
<evidence type="ECO:0000256" key="2">
    <source>
        <dbReference type="ARBA" id="ARBA00022723"/>
    </source>
</evidence>
<evidence type="ECO:0000313" key="7">
    <source>
        <dbReference type="Proteomes" id="UP000316500"/>
    </source>
</evidence>
<keyword evidence="1" id="KW-0540">Nuclease</keyword>
<dbReference type="AlphaFoldDB" id="A0A558GYI7"/>
<dbReference type="GO" id="GO:0016787">
    <property type="term" value="F:hydrolase activity"/>
    <property type="evidence" value="ECO:0007669"/>
    <property type="project" value="UniProtKB-KW"/>
</dbReference>
<dbReference type="GO" id="GO:0046872">
    <property type="term" value="F:metal ion binding"/>
    <property type="evidence" value="ECO:0007669"/>
    <property type="project" value="UniProtKB-KW"/>
</dbReference>
<proteinExistence type="predicted"/>
<keyword evidence="2" id="KW-0479">Metal-binding</keyword>
<sequence length="213" mass="23927">MSSAVTIVLLDANILYSRTLRDWIGLLQCEAPSLFTVVWTEDIMVETLYHLRKNNPLWSEKQIGGLRRQFEAAFTGGQITGYQIDTALTYPDIGDAHVHAAAVHGAVDILVTKNGKDFPYSDDLPYEIYEPDDFLVLVDDAAPQAVRAVTESQLRYYHQKCSSDEGVDLPLRLKKAEAPKFAARVREHLQHMDMKILAPHEPMESEEDASVPS</sequence>
<dbReference type="InterPro" id="IPR029060">
    <property type="entry name" value="PIN-like_dom_sf"/>
</dbReference>
<evidence type="ECO:0000259" key="5">
    <source>
        <dbReference type="Pfam" id="PF13470"/>
    </source>
</evidence>
<evidence type="ECO:0000256" key="3">
    <source>
        <dbReference type="ARBA" id="ARBA00022801"/>
    </source>
</evidence>
<evidence type="ECO:0000256" key="1">
    <source>
        <dbReference type="ARBA" id="ARBA00022722"/>
    </source>
</evidence>
<dbReference type="Proteomes" id="UP000316500">
    <property type="component" value="Unassembled WGS sequence"/>
</dbReference>
<reference evidence="6 7" key="1">
    <citation type="submission" date="2019-07" db="EMBL/GenBank/DDBJ databases">
        <title>Diversity of Bacteria from Kongsfjorden, Arctic.</title>
        <authorList>
            <person name="Yu Y."/>
        </authorList>
    </citation>
    <scope>NUCLEOTIDE SEQUENCE [LARGE SCALE GENOMIC DNA]</scope>
    <source>
        <strain evidence="6 7">SM1928</strain>
    </source>
</reference>
<comment type="caution">
    <text evidence="6">The sequence shown here is derived from an EMBL/GenBank/DDBJ whole genome shotgun (WGS) entry which is preliminary data.</text>
</comment>
<accession>A0A558GYI7</accession>
<dbReference type="Pfam" id="PF13470">
    <property type="entry name" value="PIN_3"/>
    <property type="match status" value="1"/>
</dbReference>
<dbReference type="InterPro" id="IPR002716">
    <property type="entry name" value="PIN_dom"/>
</dbReference>
<keyword evidence="4" id="KW-0460">Magnesium</keyword>
<dbReference type="EMBL" id="VNFK01000009">
    <property type="protein sequence ID" value="TVU61951.1"/>
    <property type="molecule type" value="Genomic_DNA"/>
</dbReference>
<organism evidence="6 7">
    <name type="scientific">Paenarthrobacter nitroguajacolicus</name>
    <name type="common">Arthrobacter nitroguajacolicus</name>
    <dbReference type="NCBI Taxonomy" id="211146"/>
    <lineage>
        <taxon>Bacteria</taxon>
        <taxon>Bacillati</taxon>
        <taxon>Actinomycetota</taxon>
        <taxon>Actinomycetes</taxon>
        <taxon>Micrococcales</taxon>
        <taxon>Micrococcaceae</taxon>
        <taxon>Paenarthrobacter</taxon>
    </lineage>
</organism>